<reference evidence="1" key="1">
    <citation type="journal article" date="2018" name="Int. J. Syst. Evol. Microbiol.">
        <title>Neptunicella marina gen. nov., sp. nov., isolated from surface seawater.</title>
        <authorList>
            <person name="Liu X."/>
            <person name="Lai Q."/>
            <person name="Du Y."/>
            <person name="Zhang X."/>
            <person name="Liu Z."/>
            <person name="Sun F."/>
            <person name="Shao Z."/>
        </authorList>
    </citation>
    <scope>NUCLEOTIDE SEQUENCE</scope>
    <source>
        <strain evidence="1">S27-2</strain>
    </source>
</reference>
<dbReference type="EMBL" id="JACNEP010000004">
    <property type="protein sequence ID" value="MBC3765494.1"/>
    <property type="molecule type" value="Genomic_DNA"/>
</dbReference>
<reference evidence="1" key="2">
    <citation type="submission" date="2020-08" db="EMBL/GenBank/DDBJ databases">
        <authorList>
            <person name="Lai Q."/>
        </authorList>
    </citation>
    <scope>NUCLEOTIDE SEQUENCE</scope>
    <source>
        <strain evidence="1">S27-2</strain>
    </source>
</reference>
<protein>
    <submittedName>
        <fullName evidence="1">DNA polymerase III subunit chi</fullName>
    </submittedName>
</protein>
<name>A0A8J6ISI5_9ALTE</name>
<dbReference type="GO" id="GO:0032298">
    <property type="term" value="P:positive regulation of DNA-templated DNA replication initiation"/>
    <property type="evidence" value="ECO:0007669"/>
    <property type="project" value="TreeGrafter"/>
</dbReference>
<dbReference type="AlphaFoldDB" id="A0A8J6ISI5"/>
<comment type="caution">
    <text evidence="1">The sequence shown here is derived from an EMBL/GenBank/DDBJ whole genome shotgun (WGS) entry which is preliminary data.</text>
</comment>
<dbReference type="InterPro" id="IPR036768">
    <property type="entry name" value="PolIII_chi_sf"/>
</dbReference>
<dbReference type="GO" id="GO:0006260">
    <property type="term" value="P:DNA replication"/>
    <property type="evidence" value="ECO:0007669"/>
    <property type="project" value="InterPro"/>
</dbReference>
<evidence type="ECO:0000313" key="2">
    <source>
        <dbReference type="Proteomes" id="UP000601768"/>
    </source>
</evidence>
<dbReference type="Pfam" id="PF04364">
    <property type="entry name" value="DNA_pol3_chi"/>
    <property type="match status" value="1"/>
</dbReference>
<keyword evidence="2" id="KW-1185">Reference proteome</keyword>
<dbReference type="SUPFAM" id="SSF102400">
    <property type="entry name" value="DNA polymerase III chi subunit"/>
    <property type="match status" value="1"/>
</dbReference>
<dbReference type="RefSeq" id="WP_186505969.1">
    <property type="nucleotide sequence ID" value="NZ_JACNEP010000004.1"/>
</dbReference>
<dbReference type="Proteomes" id="UP000601768">
    <property type="component" value="Unassembled WGS sequence"/>
</dbReference>
<dbReference type="PANTHER" id="PTHR38767">
    <property type="entry name" value="DNA POLYMERASE III SUBUNIT CHI"/>
    <property type="match status" value="1"/>
</dbReference>
<dbReference type="GO" id="GO:0003677">
    <property type="term" value="F:DNA binding"/>
    <property type="evidence" value="ECO:0007669"/>
    <property type="project" value="InterPro"/>
</dbReference>
<gene>
    <name evidence="1" type="ORF">H8B19_06370</name>
</gene>
<dbReference type="GO" id="GO:0003887">
    <property type="term" value="F:DNA-directed DNA polymerase activity"/>
    <property type="evidence" value="ECO:0007669"/>
    <property type="project" value="InterPro"/>
</dbReference>
<accession>A0A8J6ISI5</accession>
<evidence type="ECO:0000313" key="1">
    <source>
        <dbReference type="EMBL" id="MBC3765494.1"/>
    </source>
</evidence>
<organism evidence="1 2">
    <name type="scientific">Neptunicella marina</name>
    <dbReference type="NCBI Taxonomy" id="2125989"/>
    <lineage>
        <taxon>Bacteria</taxon>
        <taxon>Pseudomonadati</taxon>
        <taxon>Pseudomonadota</taxon>
        <taxon>Gammaproteobacteria</taxon>
        <taxon>Alteromonadales</taxon>
        <taxon>Alteromonadaceae</taxon>
        <taxon>Neptunicella</taxon>
    </lineage>
</organism>
<sequence>MASILFHLLEQEQHLNQPASFMLACQLATDCYRQRQRCVILTGSKADAEAIDDLLWQQPVDAFVPHNLAGEGPANGAPVEINWQQANVNNRAVLINLSNNMPDYAQRFRQIYDFVPAEEQAKQQARERYKHYRAAGHQLATTPAKFNHETHNG</sequence>
<dbReference type="PANTHER" id="PTHR38767:SF1">
    <property type="entry name" value="DNA POLYMERASE III SUBUNIT CHI"/>
    <property type="match status" value="1"/>
</dbReference>
<proteinExistence type="predicted"/>
<dbReference type="Gene3D" id="3.40.50.10110">
    <property type="entry name" value="DNA polymerase III subunit chi"/>
    <property type="match status" value="1"/>
</dbReference>
<dbReference type="InterPro" id="IPR007459">
    <property type="entry name" value="DNA_pol3_chi"/>
</dbReference>